<evidence type="ECO:0000256" key="5">
    <source>
        <dbReference type="SAM" id="Phobius"/>
    </source>
</evidence>
<dbReference type="EnsemblMetazoa" id="XM_019899512.1">
    <property type="protein sequence ID" value="XP_019755071.1"/>
    <property type="gene ID" value="LOC109533980"/>
</dbReference>
<evidence type="ECO:0008006" key="8">
    <source>
        <dbReference type="Google" id="ProtNLM"/>
    </source>
</evidence>
<evidence type="ECO:0000313" key="6">
    <source>
        <dbReference type="EnsemblMetazoa" id="XP_019755071.1"/>
    </source>
</evidence>
<evidence type="ECO:0000313" key="7">
    <source>
        <dbReference type="Proteomes" id="UP000019118"/>
    </source>
</evidence>
<evidence type="ECO:0000256" key="2">
    <source>
        <dbReference type="ARBA" id="ARBA00022692"/>
    </source>
</evidence>
<keyword evidence="3 5" id="KW-1133">Transmembrane helix</keyword>
<dbReference type="InterPro" id="IPR019184">
    <property type="entry name" value="Uncharacterised_TM-17"/>
</dbReference>
<evidence type="ECO:0000256" key="1">
    <source>
        <dbReference type="ARBA" id="ARBA00004141"/>
    </source>
</evidence>
<evidence type="ECO:0000256" key="4">
    <source>
        <dbReference type="ARBA" id="ARBA00023136"/>
    </source>
</evidence>
<reference evidence="6" key="2">
    <citation type="submission" date="2024-08" db="UniProtKB">
        <authorList>
            <consortium name="EnsemblMetazoa"/>
        </authorList>
    </citation>
    <scope>IDENTIFICATION</scope>
</reference>
<feature type="transmembrane region" description="Helical" evidence="5">
    <location>
        <begin position="49"/>
        <end position="71"/>
    </location>
</feature>
<keyword evidence="2 5" id="KW-0812">Transmembrane</keyword>
<dbReference type="GO" id="GO:0016020">
    <property type="term" value="C:membrane"/>
    <property type="evidence" value="ECO:0007669"/>
    <property type="project" value="UniProtKB-SubCell"/>
</dbReference>
<dbReference type="EnsemblMetazoa" id="XM_019899510.1">
    <property type="protein sequence ID" value="XP_019755069.1"/>
    <property type="gene ID" value="LOC109533978"/>
</dbReference>
<name>A0AAR5P3C2_DENPD</name>
<feature type="transmembrane region" description="Helical" evidence="5">
    <location>
        <begin position="18"/>
        <end position="37"/>
    </location>
</feature>
<dbReference type="Pfam" id="PF09799">
    <property type="entry name" value="Transmemb_17"/>
    <property type="match status" value="1"/>
</dbReference>
<feature type="transmembrane region" description="Helical" evidence="5">
    <location>
        <begin position="83"/>
        <end position="104"/>
    </location>
</feature>
<proteinExistence type="predicted"/>
<evidence type="ECO:0000256" key="3">
    <source>
        <dbReference type="ARBA" id="ARBA00022989"/>
    </source>
</evidence>
<organism evidence="6 7">
    <name type="scientific">Dendroctonus ponderosae</name>
    <name type="common">Mountain pine beetle</name>
    <dbReference type="NCBI Taxonomy" id="77166"/>
    <lineage>
        <taxon>Eukaryota</taxon>
        <taxon>Metazoa</taxon>
        <taxon>Ecdysozoa</taxon>
        <taxon>Arthropoda</taxon>
        <taxon>Hexapoda</taxon>
        <taxon>Insecta</taxon>
        <taxon>Pterygota</taxon>
        <taxon>Neoptera</taxon>
        <taxon>Endopterygota</taxon>
        <taxon>Coleoptera</taxon>
        <taxon>Polyphaga</taxon>
        <taxon>Cucujiformia</taxon>
        <taxon>Curculionidae</taxon>
        <taxon>Scolytinae</taxon>
        <taxon>Dendroctonus</taxon>
    </lineage>
</organism>
<dbReference type="Proteomes" id="UP000019118">
    <property type="component" value="Unassembled WGS sequence"/>
</dbReference>
<keyword evidence="7" id="KW-1185">Reference proteome</keyword>
<keyword evidence="4 5" id="KW-0472">Membrane</keyword>
<protein>
    <recommendedName>
        <fullName evidence="8">Transmembrane protein 17B</fullName>
    </recommendedName>
</protein>
<dbReference type="AlphaFoldDB" id="A0AAR5P3C2"/>
<sequence length="128" mass="14022">MTEGLEAVRSSLPLQMCAYFNVVFLPAWAAVFLDFFAHQYWAPGALTRALAAVTASTVFCIEGLRLYMLYAGNLGDKLGVLPVLSQSVLLILLLLEIGFGYVALRFTAAQQALKHARSRQDKKADAPQ</sequence>
<accession>A0AAR5P3C2</accession>
<comment type="subcellular location">
    <subcellularLocation>
        <location evidence="1">Membrane</location>
        <topology evidence="1">Multi-pass membrane protein</topology>
    </subcellularLocation>
</comment>
<reference evidence="7" key="1">
    <citation type="journal article" date="2013" name="Genome Biol.">
        <title>Draft genome of the mountain pine beetle, Dendroctonus ponderosae Hopkins, a major forest pest.</title>
        <authorList>
            <person name="Keeling C.I."/>
            <person name="Yuen M.M."/>
            <person name="Liao N.Y."/>
            <person name="Docking T.R."/>
            <person name="Chan S.K."/>
            <person name="Taylor G.A."/>
            <person name="Palmquist D.L."/>
            <person name="Jackman S.D."/>
            <person name="Nguyen A."/>
            <person name="Li M."/>
            <person name="Henderson H."/>
            <person name="Janes J.K."/>
            <person name="Zhao Y."/>
            <person name="Pandoh P."/>
            <person name="Moore R."/>
            <person name="Sperling F.A."/>
            <person name="Huber D.P."/>
            <person name="Birol I."/>
            <person name="Jones S.J."/>
            <person name="Bohlmann J."/>
        </authorList>
    </citation>
    <scope>NUCLEOTIDE SEQUENCE</scope>
</reference>